<comment type="caution">
    <text evidence="2">The sequence shown here is derived from an EMBL/GenBank/DDBJ whole genome shotgun (WGS) entry which is preliminary data.</text>
</comment>
<evidence type="ECO:0000256" key="1">
    <source>
        <dbReference type="SAM" id="MobiDB-lite"/>
    </source>
</evidence>
<evidence type="ECO:0000313" key="3">
    <source>
        <dbReference type="Proteomes" id="UP000603708"/>
    </source>
</evidence>
<organism evidence="2 3">
    <name type="scientific">Streptomyces sulfonofaciens</name>
    <dbReference type="NCBI Taxonomy" id="68272"/>
    <lineage>
        <taxon>Bacteria</taxon>
        <taxon>Bacillati</taxon>
        <taxon>Actinomycetota</taxon>
        <taxon>Actinomycetes</taxon>
        <taxon>Kitasatosporales</taxon>
        <taxon>Streptomycetaceae</taxon>
        <taxon>Streptomyces</taxon>
    </lineage>
</organism>
<proteinExistence type="predicted"/>
<reference evidence="2" key="1">
    <citation type="journal article" date="2014" name="Int. J. Syst. Evol. Microbiol.">
        <title>Complete genome sequence of Corynebacterium casei LMG S-19264T (=DSM 44701T), isolated from a smear-ripened cheese.</title>
        <authorList>
            <consortium name="US DOE Joint Genome Institute (JGI-PGF)"/>
            <person name="Walter F."/>
            <person name="Albersmeier A."/>
            <person name="Kalinowski J."/>
            <person name="Ruckert C."/>
        </authorList>
    </citation>
    <scope>NUCLEOTIDE SEQUENCE</scope>
    <source>
        <strain evidence="2">JCM 5069</strain>
    </source>
</reference>
<evidence type="ECO:0000313" key="2">
    <source>
        <dbReference type="EMBL" id="GHH87698.1"/>
    </source>
</evidence>
<sequence length="110" mass="10642">MRPSDAVPDRPAPVDHATGAGRGTGPATGGRPRAPGSRVPSPLPRAGRHPSTTGRPRTGDRVRTAGRVGAGGRAGTRGRTGAPLLDGGGDGDGDGAYGAAGTASGTPIET</sequence>
<gene>
    <name evidence="2" type="ORF">GCM10018793_64610</name>
</gene>
<accession>A0A919GN75</accession>
<feature type="compositionally biased region" description="Low complexity" evidence="1">
    <location>
        <begin position="99"/>
        <end position="110"/>
    </location>
</feature>
<protein>
    <submittedName>
        <fullName evidence="2">Uncharacterized protein</fullName>
    </submittedName>
</protein>
<keyword evidence="3" id="KW-1185">Reference proteome</keyword>
<dbReference type="Proteomes" id="UP000603708">
    <property type="component" value="Unassembled WGS sequence"/>
</dbReference>
<feature type="region of interest" description="Disordered" evidence="1">
    <location>
        <begin position="1"/>
        <end position="110"/>
    </location>
</feature>
<name>A0A919GN75_9ACTN</name>
<reference evidence="2" key="2">
    <citation type="submission" date="2020-09" db="EMBL/GenBank/DDBJ databases">
        <authorList>
            <person name="Sun Q."/>
            <person name="Ohkuma M."/>
        </authorList>
    </citation>
    <scope>NUCLEOTIDE SEQUENCE</scope>
    <source>
        <strain evidence="2">JCM 5069</strain>
    </source>
</reference>
<dbReference type="EMBL" id="BNCD01000029">
    <property type="protein sequence ID" value="GHH87698.1"/>
    <property type="molecule type" value="Genomic_DNA"/>
</dbReference>
<dbReference type="AlphaFoldDB" id="A0A919GN75"/>
<feature type="compositionally biased region" description="Gly residues" evidence="1">
    <location>
        <begin position="86"/>
        <end position="98"/>
    </location>
</feature>